<dbReference type="EMBL" id="RWIS01000013">
    <property type="protein sequence ID" value="RSK25212.1"/>
    <property type="molecule type" value="Genomic_DNA"/>
</dbReference>
<keyword evidence="1" id="KW-0732">Signal</keyword>
<reference evidence="2 3" key="1">
    <citation type="submission" date="2018-12" db="EMBL/GenBank/DDBJ databases">
        <authorList>
            <person name="Feng G."/>
            <person name="Zhu H."/>
        </authorList>
    </citation>
    <scope>NUCLEOTIDE SEQUENCE [LARGE SCALE GENOMIC DNA]</scope>
    <source>
        <strain evidence="2 3">9PBR-2</strain>
    </source>
</reference>
<evidence type="ECO:0000313" key="3">
    <source>
        <dbReference type="Proteomes" id="UP000280066"/>
    </source>
</evidence>
<accession>A0A3R9M8C5</accession>
<gene>
    <name evidence="2" type="ORF">EI290_17465</name>
</gene>
<dbReference type="Proteomes" id="UP000280066">
    <property type="component" value="Unassembled WGS sequence"/>
</dbReference>
<protein>
    <submittedName>
        <fullName evidence="2">Uncharacterized protein</fullName>
    </submittedName>
</protein>
<evidence type="ECO:0000313" key="2">
    <source>
        <dbReference type="EMBL" id="RSK25212.1"/>
    </source>
</evidence>
<name>A0A3R9M8C5_9BACT</name>
<keyword evidence="3" id="KW-1185">Reference proteome</keyword>
<feature type="chain" id="PRO_5018569530" evidence="1">
    <location>
        <begin position="23"/>
        <end position="278"/>
    </location>
</feature>
<dbReference type="RefSeq" id="WP_125432962.1">
    <property type="nucleotide sequence ID" value="NZ_RWIS01000013.1"/>
</dbReference>
<proteinExistence type="predicted"/>
<feature type="signal peptide" evidence="1">
    <location>
        <begin position="1"/>
        <end position="22"/>
    </location>
</feature>
<dbReference type="OrthoDB" id="185897at2"/>
<evidence type="ECO:0000256" key="1">
    <source>
        <dbReference type="SAM" id="SignalP"/>
    </source>
</evidence>
<sequence length="278" mass="31547">MRRILVLLPLLLGACSSPYDSAHSYPQNPAISDARGQPRDSSTFYFPAADSLHPAYLPKSKRPSVVWNTDIRFANCAGALEGASYTLTYFEAPVLSNYYLGADIVRFLWERSFHRPVLLTLRHDAAGSTLHTQLLDKHPGFHTLTVLHPNSLPATASARRRAQAWKYYKETMADPQFQREVAEGKRRAAQVKAEETTVPVTPEQWEHLQELLAQTEFPKMCPCQPRPGKLDGAYWLLETHSASGYHQVARRSPEEQDGFRRACEYLIDLSSVKDEERY</sequence>
<dbReference type="PROSITE" id="PS51257">
    <property type="entry name" value="PROKAR_LIPOPROTEIN"/>
    <property type="match status" value="1"/>
</dbReference>
<comment type="caution">
    <text evidence="2">The sequence shown here is derived from an EMBL/GenBank/DDBJ whole genome shotgun (WGS) entry which is preliminary data.</text>
</comment>
<dbReference type="AlphaFoldDB" id="A0A3R9M8C5"/>
<organism evidence="2 3">
    <name type="scientific">Hymenobacter metallilatus</name>
    <dbReference type="NCBI Taxonomy" id="2493666"/>
    <lineage>
        <taxon>Bacteria</taxon>
        <taxon>Pseudomonadati</taxon>
        <taxon>Bacteroidota</taxon>
        <taxon>Cytophagia</taxon>
        <taxon>Cytophagales</taxon>
        <taxon>Hymenobacteraceae</taxon>
        <taxon>Hymenobacter</taxon>
    </lineage>
</organism>